<evidence type="ECO:0000313" key="5">
    <source>
        <dbReference type="Proteomes" id="UP001623330"/>
    </source>
</evidence>
<dbReference type="SUPFAM" id="SSF56801">
    <property type="entry name" value="Acetyl-CoA synthetase-like"/>
    <property type="match status" value="1"/>
</dbReference>
<dbReference type="Proteomes" id="UP001623330">
    <property type="component" value="Unassembled WGS sequence"/>
</dbReference>
<dbReference type="PANTHER" id="PTHR43272:SF33">
    <property type="entry name" value="AMP-BINDING DOMAIN-CONTAINING PROTEIN-RELATED"/>
    <property type="match status" value="1"/>
</dbReference>
<proteinExistence type="predicted"/>
<sequence length="744" mass="83343">MSSPDYSMVELIESSPKYDRLKRSLSGLKPGSDEYILKLQTMLPLSDYPDYKQFLAAQAVPLAGSDAPGYSATYRSSLSSDHLITSMAPGLSTYYDHFLFSTRNYPDNDCLGHRPYNDAKQAWEPYYVFDSYKRTQERSQAIGSGIMTLVNTKRRRQLADNSDIIVAILSHNRPEWILCDLACQAYSLPNTALYETLGPETSEYIMNLTESPVLIFAKVNMYKVLKIIPSLKHVNTLICIEDLTEEELDLLNKNSLAATTNSKDEKISIHCLSQVERLGSLNQIPIIKPKPSDLYTISFTSGTTGLPKGVEMSHRNIASGLAFAFSTFRMNPEKANRQMYDLCFLPLAHIFERMICAYDLAIGAGCGFLHIPDPAALVEDLQILKPDVVALVPRILTRFEAGIKNSFEKSAVSRALSGTIVNAKINRYSTKAGPDDSLVNSLVYRKLLIDKVRDGLGLSRTDFMITGSAPISKETLLFLKSCLDVGMRQGYGLTESFAGICISEPDEKDVGSCGPIGIAGECRLKSVPDMGYNAEKDLKGELQLRGPQVFDEYYKNPEETAKAIDKDGWFSTGDVAYIDKKGRLHIIDRVKNFFKLAHGEYIGPEKIENTYLSSCPYITQAFVYGNSLQNYLVGILGLDLESLKPHFAHHYPEIKSWNDAKLLEELNQNSKMRATLLRMINKFCTDLQGFEKLHNVYVGLEPLKVEDDVVTPTLKIKRNIAAKFYKDTLDELYKEGSIIKNQKL</sequence>
<feature type="domain" description="AMP-dependent synthetase/ligase" evidence="3">
    <location>
        <begin position="131"/>
        <end position="554"/>
    </location>
</feature>
<accession>A0ABR4NSJ7</accession>
<evidence type="ECO:0000256" key="1">
    <source>
        <dbReference type="ARBA" id="ARBA00022741"/>
    </source>
</evidence>
<dbReference type="PANTHER" id="PTHR43272">
    <property type="entry name" value="LONG-CHAIN-FATTY-ACID--COA LIGASE"/>
    <property type="match status" value="1"/>
</dbReference>
<dbReference type="Pfam" id="PF00501">
    <property type="entry name" value="AMP-binding"/>
    <property type="match status" value="1"/>
</dbReference>
<evidence type="ECO:0000259" key="3">
    <source>
        <dbReference type="Pfam" id="PF00501"/>
    </source>
</evidence>
<evidence type="ECO:0000313" key="4">
    <source>
        <dbReference type="EMBL" id="KAL3231349.1"/>
    </source>
</evidence>
<keyword evidence="5" id="KW-1185">Reference proteome</keyword>
<keyword evidence="1" id="KW-0547">Nucleotide-binding</keyword>
<gene>
    <name evidence="4" type="ORF">RNJ44_00384</name>
</gene>
<comment type="caution">
    <text evidence="4">The sequence shown here is derived from an EMBL/GenBank/DDBJ whole genome shotgun (WGS) entry which is preliminary data.</text>
</comment>
<evidence type="ECO:0000256" key="2">
    <source>
        <dbReference type="ARBA" id="ARBA00022840"/>
    </source>
</evidence>
<dbReference type="InterPro" id="IPR020845">
    <property type="entry name" value="AMP-binding_CS"/>
</dbReference>
<dbReference type="EMBL" id="JBEVYD010000007">
    <property type="protein sequence ID" value="KAL3231349.1"/>
    <property type="molecule type" value="Genomic_DNA"/>
</dbReference>
<dbReference type="PROSITE" id="PS00455">
    <property type="entry name" value="AMP_BINDING"/>
    <property type="match status" value="1"/>
</dbReference>
<organism evidence="4 5">
    <name type="scientific">Nakaseomyces bracarensis</name>
    <dbReference type="NCBI Taxonomy" id="273131"/>
    <lineage>
        <taxon>Eukaryota</taxon>
        <taxon>Fungi</taxon>
        <taxon>Dikarya</taxon>
        <taxon>Ascomycota</taxon>
        <taxon>Saccharomycotina</taxon>
        <taxon>Saccharomycetes</taxon>
        <taxon>Saccharomycetales</taxon>
        <taxon>Saccharomycetaceae</taxon>
        <taxon>Nakaseomyces</taxon>
    </lineage>
</organism>
<name>A0ABR4NSJ7_9SACH</name>
<dbReference type="Gene3D" id="3.40.50.12780">
    <property type="entry name" value="N-terminal domain of ligase-like"/>
    <property type="match status" value="1"/>
</dbReference>
<keyword evidence="2" id="KW-0067">ATP-binding</keyword>
<dbReference type="InterPro" id="IPR042099">
    <property type="entry name" value="ANL_N_sf"/>
</dbReference>
<reference evidence="4 5" key="1">
    <citation type="submission" date="2024-05" db="EMBL/GenBank/DDBJ databases">
        <title>Long read based assembly of the Candida bracarensis genome reveals expanded adhesin content.</title>
        <authorList>
            <person name="Marcet-Houben M."/>
            <person name="Ksiezopolska E."/>
            <person name="Gabaldon T."/>
        </authorList>
    </citation>
    <scope>NUCLEOTIDE SEQUENCE [LARGE SCALE GENOMIC DNA]</scope>
    <source>
        <strain evidence="4 5">CBM6</strain>
    </source>
</reference>
<dbReference type="InterPro" id="IPR000873">
    <property type="entry name" value="AMP-dep_synth/lig_dom"/>
</dbReference>
<protein>
    <recommendedName>
        <fullName evidence="3">AMP-dependent synthetase/ligase domain-containing protein</fullName>
    </recommendedName>
</protein>